<dbReference type="Proteomes" id="UP000019486">
    <property type="component" value="Unassembled WGS sequence"/>
</dbReference>
<keyword evidence="3" id="KW-1185">Reference proteome</keyword>
<dbReference type="Pfam" id="PF09361">
    <property type="entry name" value="Phasin_2"/>
    <property type="match status" value="1"/>
</dbReference>
<dbReference type="InterPro" id="IPR018968">
    <property type="entry name" value="Phasin"/>
</dbReference>
<dbReference type="AlphaFoldDB" id="W9GZH4"/>
<dbReference type="STRING" id="1385369.N825_06390"/>
<sequence>MVAATNRKEVHMATTPNYAQFATASKQQVEKATAQFTKSVEDYTSFSKANVDAMVQAGTVLAKGFEELGKRALAYSQSSLESGAAASKAVLGVKTVRDLVDLQSSFTKAQLDSALAETAKVSELSVKVANEAFKPINARLNATMEKLSKPLAA</sequence>
<proteinExistence type="predicted"/>
<accession>W9GZH4</accession>
<protein>
    <recommendedName>
        <fullName evidence="1">Phasin domain-containing protein</fullName>
    </recommendedName>
</protein>
<reference evidence="2 3" key="1">
    <citation type="submission" date="2013-08" db="EMBL/GenBank/DDBJ databases">
        <title>The genome sequence of Skermanella stibiiresistens.</title>
        <authorList>
            <person name="Zhu W."/>
            <person name="Wang G."/>
        </authorList>
    </citation>
    <scope>NUCLEOTIDE SEQUENCE [LARGE SCALE GENOMIC DNA]</scope>
    <source>
        <strain evidence="2 3">SB22</strain>
    </source>
</reference>
<evidence type="ECO:0000313" key="2">
    <source>
        <dbReference type="EMBL" id="EWY39330.1"/>
    </source>
</evidence>
<organism evidence="2 3">
    <name type="scientific">Skermanella stibiiresistens SB22</name>
    <dbReference type="NCBI Taxonomy" id="1385369"/>
    <lineage>
        <taxon>Bacteria</taxon>
        <taxon>Pseudomonadati</taxon>
        <taxon>Pseudomonadota</taxon>
        <taxon>Alphaproteobacteria</taxon>
        <taxon>Rhodospirillales</taxon>
        <taxon>Azospirillaceae</taxon>
        <taxon>Skermanella</taxon>
    </lineage>
</organism>
<evidence type="ECO:0000259" key="1">
    <source>
        <dbReference type="Pfam" id="PF09361"/>
    </source>
</evidence>
<dbReference type="EMBL" id="AVFL01000012">
    <property type="protein sequence ID" value="EWY39330.1"/>
    <property type="molecule type" value="Genomic_DNA"/>
</dbReference>
<dbReference type="InterPro" id="IPR010127">
    <property type="entry name" value="Phasin_subfam-1"/>
</dbReference>
<evidence type="ECO:0000313" key="3">
    <source>
        <dbReference type="Proteomes" id="UP000019486"/>
    </source>
</evidence>
<dbReference type="NCBIfam" id="TIGR01841">
    <property type="entry name" value="phasin"/>
    <property type="match status" value="1"/>
</dbReference>
<name>W9GZH4_9PROT</name>
<feature type="domain" description="Phasin" evidence="1">
    <location>
        <begin position="42"/>
        <end position="139"/>
    </location>
</feature>
<gene>
    <name evidence="2" type="ORF">N825_06390</name>
</gene>
<comment type="caution">
    <text evidence="2">The sequence shown here is derived from an EMBL/GenBank/DDBJ whole genome shotgun (WGS) entry which is preliminary data.</text>
</comment>